<gene>
    <name evidence="2" type="ORF">SAMN05421642_10573</name>
</gene>
<feature type="transmembrane region" description="Helical" evidence="1">
    <location>
        <begin position="77"/>
        <end position="94"/>
    </location>
</feature>
<keyword evidence="1" id="KW-1133">Transmembrane helix</keyword>
<feature type="transmembrane region" description="Helical" evidence="1">
    <location>
        <begin position="143"/>
        <end position="163"/>
    </location>
</feature>
<dbReference type="Pfam" id="PF03988">
    <property type="entry name" value="DUF347"/>
    <property type="match status" value="4"/>
</dbReference>
<protein>
    <submittedName>
        <fullName evidence="2">Uncharacterized membrane-anchored protein</fullName>
    </submittedName>
</protein>
<feature type="transmembrane region" description="Helical" evidence="1">
    <location>
        <begin position="225"/>
        <end position="248"/>
    </location>
</feature>
<organism evidence="2 3">
    <name type="scientific">Rhodococcoides kyotonense</name>
    <dbReference type="NCBI Taxonomy" id="398843"/>
    <lineage>
        <taxon>Bacteria</taxon>
        <taxon>Bacillati</taxon>
        <taxon>Actinomycetota</taxon>
        <taxon>Actinomycetes</taxon>
        <taxon>Mycobacteriales</taxon>
        <taxon>Nocardiaceae</taxon>
        <taxon>Rhodococcoides</taxon>
    </lineage>
</organism>
<keyword evidence="1" id="KW-0472">Membrane</keyword>
<dbReference type="Proteomes" id="UP000198327">
    <property type="component" value="Unassembled WGS sequence"/>
</dbReference>
<feature type="transmembrane region" description="Helical" evidence="1">
    <location>
        <begin position="197"/>
        <end position="218"/>
    </location>
</feature>
<evidence type="ECO:0000313" key="2">
    <source>
        <dbReference type="EMBL" id="SNS75928.1"/>
    </source>
</evidence>
<dbReference type="AlphaFoldDB" id="A0A239H4H7"/>
<dbReference type="InterPro" id="IPR007136">
    <property type="entry name" value="DUF347"/>
</dbReference>
<feature type="transmembrane region" description="Helical" evidence="1">
    <location>
        <begin position="46"/>
        <end position="71"/>
    </location>
</feature>
<proteinExistence type="predicted"/>
<evidence type="ECO:0000313" key="3">
    <source>
        <dbReference type="Proteomes" id="UP000198327"/>
    </source>
</evidence>
<feature type="transmembrane region" description="Helical" evidence="1">
    <location>
        <begin position="20"/>
        <end position="39"/>
    </location>
</feature>
<feature type="transmembrane region" description="Helical" evidence="1">
    <location>
        <begin position="170"/>
        <end position="191"/>
    </location>
</feature>
<name>A0A239H4H7_9NOCA</name>
<keyword evidence="3" id="KW-1185">Reference proteome</keyword>
<evidence type="ECO:0000256" key="1">
    <source>
        <dbReference type="SAM" id="Phobius"/>
    </source>
</evidence>
<accession>A0A239H4H7</accession>
<feature type="transmembrane region" description="Helical" evidence="1">
    <location>
        <begin position="101"/>
        <end position="123"/>
    </location>
</feature>
<keyword evidence="1" id="KW-0812">Transmembrane</keyword>
<reference evidence="3" key="1">
    <citation type="submission" date="2017-06" db="EMBL/GenBank/DDBJ databases">
        <authorList>
            <person name="Varghese N."/>
            <person name="Submissions S."/>
        </authorList>
    </citation>
    <scope>NUCLEOTIDE SEQUENCE [LARGE SCALE GENOMIC DNA]</scope>
    <source>
        <strain evidence="3">JCM 23211</strain>
    </source>
</reference>
<dbReference type="EMBL" id="FZOW01000005">
    <property type="protein sequence ID" value="SNS75928.1"/>
    <property type="molecule type" value="Genomic_DNA"/>
</dbReference>
<sequence>MQQLPLMTTSRTLASKVPEVTLYFWIIKILGTTVGETAADALNVDLGFGMTGTSIVVGVLLVGVLVYQFSLKHYVPSVYWLTVILISVAGTLITDNLTDNFGVPLAVSTGFFTAGLILTFAAWYISEDTLSIHSIRTRRREGFYWLAILFTFALGTAAGDLVAEQINLGYLTSTVVFGAVIAAVTAAHYGLKLNAVLAFWIAYIVTRPLGASIGDLLTQNKDLGGLGLGPTVVTALFLVIIVGLVGYLTVSKADVEDVTDDSRATAINT</sequence>